<sequence>MRKLSSIILMAVFCLGVGIHGARADSTPVSTPVRIVLPYIPLMAEGPTEGFFIEMYQEIAKRTDKDIVIDVAPPRRAVQAFVSGDYDALGAFPSLTALPVSLASVPFYLRENLIFYKSGHFPANSLQHPDNLAGHTVGLSAYPYPPAITNLAGVNFERAPNDQSLLRMLANGRLDAAILEKFSGFHLREQLGLSDVIDIADVSVTTENIFPLFQANRQGIENQKAFNLALYDMLCDGTLATLFGRDDVVPDLSLLERDIPAQNQRKDCVASGSNKTR</sequence>
<feature type="chain" id="PRO_5014625971" description="Solute-binding protein family 3/N-terminal domain-containing protein" evidence="1">
    <location>
        <begin position="25"/>
        <end position="277"/>
    </location>
</feature>
<dbReference type="InterPro" id="IPR001638">
    <property type="entry name" value="Solute-binding_3/MltF_N"/>
</dbReference>
<protein>
    <recommendedName>
        <fullName evidence="2">Solute-binding protein family 3/N-terminal domain-containing protein</fullName>
    </recommendedName>
</protein>
<feature type="signal peptide" evidence="1">
    <location>
        <begin position="1"/>
        <end position="24"/>
    </location>
</feature>
<proteinExistence type="predicted"/>
<gene>
    <name evidence="3" type="ORF">COO92_11365</name>
</gene>
<dbReference type="EMBL" id="NXGX01000004">
    <property type="protein sequence ID" value="PKR58335.1"/>
    <property type="molecule type" value="Genomic_DNA"/>
</dbReference>
<dbReference type="Proteomes" id="UP000233332">
    <property type="component" value="Unassembled WGS sequence"/>
</dbReference>
<accession>A0A2N3L690</accession>
<comment type="caution">
    <text evidence="3">The sequence shown here is derived from an EMBL/GenBank/DDBJ whole genome shotgun (WGS) entry which is preliminary data.</text>
</comment>
<dbReference type="SMART" id="SM00062">
    <property type="entry name" value="PBPb"/>
    <property type="match status" value="1"/>
</dbReference>
<feature type="domain" description="Solute-binding protein family 3/N-terminal" evidence="2">
    <location>
        <begin position="32"/>
        <end position="245"/>
    </location>
</feature>
<dbReference type="AlphaFoldDB" id="A0A2N3L690"/>
<evidence type="ECO:0000313" key="3">
    <source>
        <dbReference type="EMBL" id="PKR58335.1"/>
    </source>
</evidence>
<reference evidence="3 4" key="1">
    <citation type="submission" date="2017-09" db="EMBL/GenBank/DDBJ databases">
        <title>Biodiversity and function of Thalassospira species in the particle-attached aromatic-hydrocarbon-degrading consortia from the surface seawater of the China South Sea.</title>
        <authorList>
            <person name="Dong C."/>
            <person name="Lai Q."/>
            <person name="Shao Z."/>
        </authorList>
    </citation>
    <scope>NUCLEOTIDE SEQUENCE [LARGE SCALE GENOMIC DNA]</scope>
    <source>
        <strain evidence="3 4">139Z-12</strain>
    </source>
</reference>
<evidence type="ECO:0000256" key="1">
    <source>
        <dbReference type="SAM" id="SignalP"/>
    </source>
</evidence>
<organism evidence="3 4">
    <name type="scientific">Thalassospira lohafexi</name>
    <dbReference type="NCBI Taxonomy" id="744227"/>
    <lineage>
        <taxon>Bacteria</taxon>
        <taxon>Pseudomonadati</taxon>
        <taxon>Pseudomonadota</taxon>
        <taxon>Alphaproteobacteria</taxon>
        <taxon>Rhodospirillales</taxon>
        <taxon>Thalassospiraceae</taxon>
        <taxon>Thalassospira</taxon>
    </lineage>
</organism>
<evidence type="ECO:0000313" key="4">
    <source>
        <dbReference type="Proteomes" id="UP000233332"/>
    </source>
</evidence>
<evidence type="ECO:0000259" key="2">
    <source>
        <dbReference type="SMART" id="SM00062"/>
    </source>
</evidence>
<name>A0A2N3L690_9PROT</name>
<dbReference type="Gene3D" id="3.40.190.10">
    <property type="entry name" value="Periplasmic binding protein-like II"/>
    <property type="match status" value="2"/>
</dbReference>
<dbReference type="SUPFAM" id="SSF53850">
    <property type="entry name" value="Periplasmic binding protein-like II"/>
    <property type="match status" value="1"/>
</dbReference>
<keyword evidence="4" id="KW-1185">Reference proteome</keyword>
<keyword evidence="1" id="KW-0732">Signal</keyword>